<evidence type="ECO:0008006" key="3">
    <source>
        <dbReference type="Google" id="ProtNLM"/>
    </source>
</evidence>
<comment type="caution">
    <text evidence="1">The sequence shown here is derived from an EMBL/GenBank/DDBJ whole genome shotgun (WGS) entry which is preliminary data.</text>
</comment>
<name>A0A0W0EY94_MONRR</name>
<gene>
    <name evidence="1" type="ORF">WG66_18475</name>
</gene>
<evidence type="ECO:0000313" key="2">
    <source>
        <dbReference type="Proteomes" id="UP000054988"/>
    </source>
</evidence>
<dbReference type="AlphaFoldDB" id="A0A0W0EY94"/>
<protein>
    <recommendedName>
        <fullName evidence="3">F-box domain-containing protein</fullName>
    </recommendedName>
</protein>
<accession>A0A0W0EY94</accession>
<evidence type="ECO:0000313" key="1">
    <source>
        <dbReference type="EMBL" id="KTB29031.1"/>
    </source>
</evidence>
<dbReference type="EMBL" id="LATX01002457">
    <property type="protein sequence ID" value="KTB29031.1"/>
    <property type="molecule type" value="Genomic_DNA"/>
</dbReference>
<organism evidence="1 2">
    <name type="scientific">Moniliophthora roreri</name>
    <name type="common">Frosty pod rot fungus</name>
    <name type="synonym">Monilia roreri</name>
    <dbReference type="NCBI Taxonomy" id="221103"/>
    <lineage>
        <taxon>Eukaryota</taxon>
        <taxon>Fungi</taxon>
        <taxon>Dikarya</taxon>
        <taxon>Basidiomycota</taxon>
        <taxon>Agaricomycotina</taxon>
        <taxon>Agaricomycetes</taxon>
        <taxon>Agaricomycetidae</taxon>
        <taxon>Agaricales</taxon>
        <taxon>Marasmiineae</taxon>
        <taxon>Marasmiaceae</taxon>
        <taxon>Moniliophthora</taxon>
    </lineage>
</organism>
<dbReference type="eggNOG" id="ENOG502SVPR">
    <property type="taxonomic scope" value="Eukaryota"/>
</dbReference>
<sequence>MSPALPIELLREIVQHALYSHTGGLEDGICSRNKPSWNRISSLVSSSKLLRALALEQWFWRLRVHTPEDLLDENLVFSEIKLSWTRELHCTLSDQLQAPPGPWVIEEFKRLNKLRIDWTDPMPADQSFHTTSFQIIPMITELDVRGMEWPSPKVMASIATTFPNLEVLRLQQDTVWCGLCHLCCVPGFKEPGGPTSIIYEGGIGLPVHYAQALSPLAQLRDIILTVGNNGYGDTELDNNKNENIWSGECDECMTTMYSDLTFRGEWVSRKKKVLEVPGKRPPSLNQPRPLLTDVSKVAIFFFWIVSTGSPRAGVPSSAF</sequence>
<reference evidence="1 2" key="1">
    <citation type="submission" date="2015-12" db="EMBL/GenBank/DDBJ databases">
        <title>Draft genome sequence of Moniliophthora roreri, the causal agent of frosty pod rot of cacao.</title>
        <authorList>
            <person name="Aime M.C."/>
            <person name="Diaz-Valderrama J.R."/>
            <person name="Kijpornyongpan T."/>
            <person name="Phillips-Mora W."/>
        </authorList>
    </citation>
    <scope>NUCLEOTIDE SEQUENCE [LARGE SCALE GENOMIC DNA]</scope>
    <source>
        <strain evidence="1 2">MCA 2952</strain>
    </source>
</reference>
<dbReference type="Proteomes" id="UP000054988">
    <property type="component" value="Unassembled WGS sequence"/>
</dbReference>
<proteinExistence type="predicted"/>